<keyword evidence="11" id="KW-1185">Reference proteome</keyword>
<dbReference type="EMBL" id="PYAV01000004">
    <property type="protein sequence ID" value="PSL48464.1"/>
    <property type="molecule type" value="Genomic_DNA"/>
</dbReference>
<feature type="binding site" evidence="6">
    <location>
        <begin position="185"/>
        <end position="192"/>
    </location>
    <ligand>
        <name>NAD(+)</name>
        <dbReference type="ChEBI" id="CHEBI:57540"/>
    </ligand>
</feature>
<dbReference type="InterPro" id="IPR050151">
    <property type="entry name" value="Class-I_Pyr_Nuc-Dis_Oxidored"/>
</dbReference>
<dbReference type="PRINTS" id="PR00368">
    <property type="entry name" value="FADPNR"/>
</dbReference>
<keyword evidence="2" id="KW-0285">Flavoprotein</keyword>
<evidence type="ECO:0000256" key="4">
    <source>
        <dbReference type="ARBA" id="ARBA00023027"/>
    </source>
</evidence>
<dbReference type="Pfam" id="PF07992">
    <property type="entry name" value="Pyr_redox_2"/>
    <property type="match status" value="1"/>
</dbReference>
<evidence type="ECO:0000256" key="1">
    <source>
        <dbReference type="ARBA" id="ARBA00007532"/>
    </source>
</evidence>
<dbReference type="Gene3D" id="3.30.390.30">
    <property type="match status" value="1"/>
</dbReference>
<dbReference type="SUPFAM" id="SSF55424">
    <property type="entry name" value="FAD/NAD-linked reductases, dimerisation (C-terminal) domain"/>
    <property type="match status" value="1"/>
</dbReference>
<comment type="similarity">
    <text evidence="1">Belongs to the class-I pyridine nucleotide-disulfide oxidoreductase family.</text>
</comment>
<evidence type="ECO:0000313" key="10">
    <source>
        <dbReference type="EMBL" id="PSL48464.1"/>
    </source>
</evidence>
<feature type="disulfide bond" description="Redox-active" evidence="7">
    <location>
        <begin position="47"/>
        <end position="52"/>
    </location>
</feature>
<protein>
    <submittedName>
        <fullName evidence="10">Dihydrolipoamide dehydrogenase</fullName>
    </submittedName>
</protein>
<keyword evidence="6" id="KW-0547">Nucleotide-binding</keyword>
<dbReference type="InterPro" id="IPR016156">
    <property type="entry name" value="FAD/NAD-linked_Rdtase_dimer_sf"/>
</dbReference>
<dbReference type="InterPro" id="IPR004099">
    <property type="entry name" value="Pyr_nucl-diS_OxRdtase_dimer"/>
</dbReference>
<dbReference type="InterPro" id="IPR023753">
    <property type="entry name" value="FAD/NAD-binding_dom"/>
</dbReference>
<reference evidence="10 11" key="1">
    <citation type="submission" date="2018-03" db="EMBL/GenBank/DDBJ databases">
        <title>Genomic Encyclopedia of Type Strains, Phase III (KMG-III): the genomes of soil and plant-associated and newly described type strains.</title>
        <authorList>
            <person name="Whitman W."/>
        </authorList>
    </citation>
    <scope>NUCLEOTIDE SEQUENCE [LARGE SCALE GENOMIC DNA]</scope>
    <source>
        <strain evidence="10 11">CGMCC 1.07653</strain>
    </source>
</reference>
<dbReference type="Pfam" id="PF02852">
    <property type="entry name" value="Pyr_redox_dim"/>
    <property type="match status" value="1"/>
</dbReference>
<feature type="active site" description="Proton acceptor" evidence="5">
    <location>
        <position position="447"/>
    </location>
</feature>
<dbReference type="GO" id="GO:0006103">
    <property type="term" value="P:2-oxoglutarate metabolic process"/>
    <property type="evidence" value="ECO:0007669"/>
    <property type="project" value="TreeGrafter"/>
</dbReference>
<organism evidence="10 11">
    <name type="scientific">Salsuginibacillus halophilus</name>
    <dbReference type="NCBI Taxonomy" id="517424"/>
    <lineage>
        <taxon>Bacteria</taxon>
        <taxon>Bacillati</taxon>
        <taxon>Bacillota</taxon>
        <taxon>Bacilli</taxon>
        <taxon>Bacillales</taxon>
        <taxon>Bacillaceae</taxon>
        <taxon>Salsuginibacillus</taxon>
    </lineage>
</organism>
<proteinExistence type="inferred from homology"/>
<feature type="binding site" evidence="6">
    <location>
        <position position="315"/>
    </location>
    <ligand>
        <name>FAD</name>
        <dbReference type="ChEBI" id="CHEBI:57692"/>
    </ligand>
</feature>
<dbReference type="PANTHER" id="PTHR22912">
    <property type="entry name" value="DISULFIDE OXIDOREDUCTASE"/>
    <property type="match status" value="1"/>
</dbReference>
<dbReference type="RefSeq" id="WP_106588037.1">
    <property type="nucleotide sequence ID" value="NZ_PYAV01000004.1"/>
</dbReference>
<accession>A0A2P8HQK2</accession>
<gene>
    <name evidence="10" type="ORF">B0H94_10464</name>
</gene>
<keyword evidence="3 6" id="KW-0274">FAD</keyword>
<evidence type="ECO:0000256" key="3">
    <source>
        <dbReference type="ARBA" id="ARBA00022827"/>
    </source>
</evidence>
<dbReference type="PIRSF" id="PIRSF000350">
    <property type="entry name" value="Mercury_reductase_MerA"/>
    <property type="match status" value="1"/>
</dbReference>
<feature type="domain" description="FAD/NAD(P)-binding" evidence="9">
    <location>
        <begin position="10"/>
        <end position="330"/>
    </location>
</feature>
<name>A0A2P8HQK2_9BACI</name>
<dbReference type="InterPro" id="IPR001100">
    <property type="entry name" value="Pyr_nuc-diS_OxRdtase"/>
</dbReference>
<feature type="binding site" evidence="6">
    <location>
        <position position="273"/>
    </location>
    <ligand>
        <name>NAD(+)</name>
        <dbReference type="ChEBI" id="CHEBI:57540"/>
    </ligand>
</feature>
<evidence type="ECO:0000259" key="9">
    <source>
        <dbReference type="Pfam" id="PF07992"/>
    </source>
</evidence>
<dbReference type="AlphaFoldDB" id="A0A2P8HQK2"/>
<sequence>MVVGDFAEEKDVIVIGGGPGGYHAAIRAAQLGREVTLIESKDVGGACLNESCVPSKVYTEAASQLKAMKKAPQYGLDAVLPERVDFSQLQEKKHQVVNGSAKGVHDLLKNYQIEVVEGSASFLSSTQLGVEKNDAFEKFKFENAVIATGSSRYWPGEGKMSTNRQLCGSEIYQLHEIPGELLIVGSDYISLEVAHAFHALGTNVTLCIEEKNPLAFDTAVNKELLRLLKKEKIKVHTEVTIQHVNETDTSIVVDFQSKKGAEQWEGACFYRPGMPRPRTDTLHLEAAGIEVDEQGFIPINQAVQTNQSHIFAVGDVTSSPKLAAIALKQGKVAGEVIGGMKSEWDPFAYPVISRTFQPVASAGLTKEEALQEGYAVKESTFPMTGNGYAAIAGEKEGLVKVVSEAETGVLLGFHSIGPGAVEMISAAVQVLEMGGRVEDAAYPYYPHPSFNEAWMEAVEGLEEKAIHLR</sequence>
<evidence type="ECO:0000256" key="7">
    <source>
        <dbReference type="PIRSR" id="PIRSR000350-4"/>
    </source>
</evidence>
<dbReference type="PRINTS" id="PR00411">
    <property type="entry name" value="PNDRDTASEI"/>
</dbReference>
<evidence type="ECO:0000256" key="5">
    <source>
        <dbReference type="PIRSR" id="PIRSR000350-2"/>
    </source>
</evidence>
<dbReference type="GO" id="GO:0050660">
    <property type="term" value="F:flavin adenine dinucleotide binding"/>
    <property type="evidence" value="ECO:0007669"/>
    <property type="project" value="TreeGrafter"/>
</dbReference>
<dbReference type="SUPFAM" id="SSF51905">
    <property type="entry name" value="FAD/NAD(P)-binding domain"/>
    <property type="match status" value="2"/>
</dbReference>
<evidence type="ECO:0000259" key="8">
    <source>
        <dbReference type="Pfam" id="PF02852"/>
    </source>
</evidence>
<evidence type="ECO:0000256" key="6">
    <source>
        <dbReference type="PIRSR" id="PIRSR000350-3"/>
    </source>
</evidence>
<keyword evidence="4 6" id="KW-0520">NAD</keyword>
<dbReference type="PANTHER" id="PTHR22912:SF151">
    <property type="entry name" value="DIHYDROLIPOYL DEHYDROGENASE, MITOCHONDRIAL"/>
    <property type="match status" value="1"/>
</dbReference>
<feature type="binding site" evidence="6">
    <location>
        <position position="56"/>
    </location>
    <ligand>
        <name>FAD</name>
        <dbReference type="ChEBI" id="CHEBI:57692"/>
    </ligand>
</feature>
<comment type="cofactor">
    <cofactor evidence="6">
        <name>FAD</name>
        <dbReference type="ChEBI" id="CHEBI:57692"/>
    </cofactor>
    <text evidence="6">Binds 1 FAD per subunit.</text>
</comment>
<dbReference type="GO" id="GO:0004148">
    <property type="term" value="F:dihydrolipoyl dehydrogenase (NADH) activity"/>
    <property type="evidence" value="ECO:0007669"/>
    <property type="project" value="TreeGrafter"/>
</dbReference>
<feature type="domain" description="Pyridine nucleotide-disulphide oxidoreductase dimerisation" evidence="8">
    <location>
        <begin position="357"/>
        <end position="457"/>
    </location>
</feature>
<evidence type="ECO:0000313" key="11">
    <source>
        <dbReference type="Proteomes" id="UP000242310"/>
    </source>
</evidence>
<dbReference type="OrthoDB" id="9800167at2"/>
<comment type="caution">
    <text evidence="10">The sequence shown here is derived from an EMBL/GenBank/DDBJ whole genome shotgun (WGS) entry which is preliminary data.</text>
</comment>
<evidence type="ECO:0000256" key="2">
    <source>
        <dbReference type="ARBA" id="ARBA00022630"/>
    </source>
</evidence>
<dbReference type="Gene3D" id="3.50.50.60">
    <property type="entry name" value="FAD/NAD(P)-binding domain"/>
    <property type="match status" value="2"/>
</dbReference>
<dbReference type="Proteomes" id="UP000242310">
    <property type="component" value="Unassembled WGS sequence"/>
</dbReference>
<feature type="binding site" evidence="6">
    <location>
        <begin position="148"/>
        <end position="150"/>
    </location>
    <ligand>
        <name>FAD</name>
        <dbReference type="ChEBI" id="CHEBI:57692"/>
    </ligand>
</feature>
<dbReference type="InterPro" id="IPR036188">
    <property type="entry name" value="FAD/NAD-bd_sf"/>
</dbReference>